<dbReference type="GO" id="GO:0008878">
    <property type="term" value="F:glucose-1-phosphate adenylyltransferase activity"/>
    <property type="evidence" value="ECO:0007669"/>
    <property type="project" value="InterPro"/>
</dbReference>
<dbReference type="Proteomes" id="UP000477083">
    <property type="component" value="Unassembled WGS sequence"/>
</dbReference>
<dbReference type="EMBL" id="WWNR01000004">
    <property type="protein sequence ID" value="MZQ89095.1"/>
    <property type="molecule type" value="Genomic_DNA"/>
</dbReference>
<dbReference type="Pfam" id="PF24894">
    <property type="entry name" value="Hexapep_GlmU"/>
    <property type="match status" value="1"/>
</dbReference>
<feature type="domain" description="Nucleotidyl transferase" evidence="10">
    <location>
        <begin position="26"/>
        <end position="284"/>
    </location>
</feature>
<keyword evidence="6" id="KW-0067">ATP-binding</keyword>
<evidence type="ECO:0000256" key="6">
    <source>
        <dbReference type="ARBA" id="ARBA00022840"/>
    </source>
</evidence>
<dbReference type="InterPro" id="IPR011831">
    <property type="entry name" value="ADP-Glc_PPase"/>
</dbReference>
<gene>
    <name evidence="12" type="ORF">GS660_08270</name>
</gene>
<evidence type="ECO:0000259" key="11">
    <source>
        <dbReference type="Pfam" id="PF24894"/>
    </source>
</evidence>
<feature type="region of interest" description="Disordered" evidence="9">
    <location>
        <begin position="1"/>
        <end position="20"/>
    </location>
</feature>
<keyword evidence="2" id="KW-0321">Glycogen metabolism</keyword>
<name>A0A6L8VFK3_9RHOB</name>
<dbReference type="GO" id="GO:0005524">
    <property type="term" value="F:ATP binding"/>
    <property type="evidence" value="ECO:0007669"/>
    <property type="project" value="UniProtKB-KW"/>
</dbReference>
<protein>
    <submittedName>
        <fullName evidence="12">NTP transferase domain-containing protein</fullName>
    </submittedName>
</protein>
<evidence type="ECO:0000256" key="4">
    <source>
        <dbReference type="ARBA" id="ARBA00022695"/>
    </source>
</evidence>
<evidence type="ECO:0000256" key="7">
    <source>
        <dbReference type="ARBA" id="ARBA00023056"/>
    </source>
</evidence>
<dbReference type="GO" id="GO:0005978">
    <property type="term" value="P:glycogen biosynthetic process"/>
    <property type="evidence" value="ECO:0007669"/>
    <property type="project" value="UniProtKB-KW"/>
</dbReference>
<evidence type="ECO:0000256" key="5">
    <source>
        <dbReference type="ARBA" id="ARBA00022741"/>
    </source>
</evidence>
<dbReference type="InterPro" id="IPR056818">
    <property type="entry name" value="GlmU/GlgC-like_hexapep"/>
</dbReference>
<organism evidence="12 13">
    <name type="scientific">Frigidibacter albus</name>
    <dbReference type="NCBI Taxonomy" id="1465486"/>
    <lineage>
        <taxon>Bacteria</taxon>
        <taxon>Pseudomonadati</taxon>
        <taxon>Pseudomonadota</taxon>
        <taxon>Alphaproteobacteria</taxon>
        <taxon>Rhodobacterales</taxon>
        <taxon>Paracoccaceae</taxon>
        <taxon>Frigidibacter</taxon>
    </lineage>
</organism>
<keyword evidence="4" id="KW-0548">Nucleotidyltransferase</keyword>
<dbReference type="Pfam" id="PF00483">
    <property type="entry name" value="NTP_transferase"/>
    <property type="match status" value="1"/>
</dbReference>
<dbReference type="CDD" id="cd02508">
    <property type="entry name" value="ADP_Glucose_PP"/>
    <property type="match status" value="1"/>
</dbReference>
<keyword evidence="7" id="KW-0320">Glycogen biosynthesis</keyword>
<dbReference type="Gene3D" id="3.90.550.10">
    <property type="entry name" value="Spore Coat Polysaccharide Biosynthesis Protein SpsA, Chain A"/>
    <property type="match status" value="1"/>
</dbReference>
<feature type="compositionally biased region" description="Polar residues" evidence="9">
    <location>
        <begin position="1"/>
        <end position="14"/>
    </location>
</feature>
<comment type="caution">
    <text evidence="12">The sequence shown here is derived from an EMBL/GenBank/DDBJ whole genome shotgun (WGS) entry which is preliminary data.</text>
</comment>
<keyword evidence="8" id="KW-0119">Carbohydrate metabolism</keyword>
<dbReference type="AlphaFoldDB" id="A0A6L8VFK3"/>
<keyword evidence="5" id="KW-0547">Nucleotide-binding</keyword>
<evidence type="ECO:0000256" key="9">
    <source>
        <dbReference type="SAM" id="MobiDB-lite"/>
    </source>
</evidence>
<dbReference type="PROSITE" id="PS00810">
    <property type="entry name" value="ADP_GLC_PYROPHOSPH_3"/>
    <property type="match status" value="1"/>
</dbReference>
<dbReference type="OrthoDB" id="9801810at2"/>
<dbReference type="Gene3D" id="2.160.10.10">
    <property type="entry name" value="Hexapeptide repeat proteins"/>
    <property type="match status" value="1"/>
</dbReference>
<dbReference type="InterPro" id="IPR005836">
    <property type="entry name" value="ADP_Glu_pyroP_CS"/>
</dbReference>
<keyword evidence="13" id="KW-1185">Reference proteome</keyword>
<dbReference type="InterPro" id="IPR029044">
    <property type="entry name" value="Nucleotide-diphossugar_trans"/>
</dbReference>
<accession>A0A6L8VFK3</accession>
<dbReference type="SUPFAM" id="SSF53448">
    <property type="entry name" value="Nucleotide-diphospho-sugar transferases"/>
    <property type="match status" value="1"/>
</dbReference>
<dbReference type="InterPro" id="IPR005835">
    <property type="entry name" value="NTP_transferase_dom"/>
</dbReference>
<evidence type="ECO:0000256" key="2">
    <source>
        <dbReference type="ARBA" id="ARBA00022600"/>
    </source>
</evidence>
<dbReference type="PANTHER" id="PTHR43523:SF2">
    <property type="entry name" value="GLUCOSE-1-PHOSPHATE ADENYLYLTRANSFERASE"/>
    <property type="match status" value="1"/>
</dbReference>
<comment type="similarity">
    <text evidence="1">Belongs to the bacterial/plant glucose-1-phosphate adenylyltransferase family.</text>
</comment>
<evidence type="ECO:0000256" key="3">
    <source>
        <dbReference type="ARBA" id="ARBA00022679"/>
    </source>
</evidence>
<evidence type="ECO:0000256" key="8">
    <source>
        <dbReference type="ARBA" id="ARBA00023277"/>
    </source>
</evidence>
<dbReference type="PANTHER" id="PTHR43523">
    <property type="entry name" value="GLUCOSE-1-PHOSPHATE ADENYLYLTRANSFERASE-RELATED"/>
    <property type="match status" value="1"/>
</dbReference>
<evidence type="ECO:0000256" key="1">
    <source>
        <dbReference type="ARBA" id="ARBA00010443"/>
    </source>
</evidence>
<feature type="domain" description="Glucose-1-phosphate adenylyltransferase/Bifunctional protein GlmU-like C-terminal hexapeptide" evidence="11">
    <location>
        <begin position="327"/>
        <end position="381"/>
    </location>
</feature>
<dbReference type="RefSeq" id="WP_161345346.1">
    <property type="nucleotide sequence ID" value="NZ_BMGW01000004.1"/>
</dbReference>
<keyword evidence="3 12" id="KW-0808">Transferase</keyword>
<reference evidence="12 13" key="1">
    <citation type="submission" date="2020-01" db="EMBL/GenBank/DDBJ databases">
        <title>Frigidibacter albus SP32T (=CGMCC 1.13995T).</title>
        <authorList>
            <person name="Liao X."/>
        </authorList>
    </citation>
    <scope>NUCLEOTIDE SEQUENCE [LARGE SCALE GENOMIC DNA]</scope>
    <source>
        <strain evidence="12 13">SP32</strain>
    </source>
</reference>
<sequence length="409" mass="43069">MRPQQTPRPHSVPQTRGGDPSAGALAILLAGGKGSRLHELTTAECKPAVFFAGSRRIVDFALANALRSGLKDMIACTQYRPDTLIRHLRGRWAPAFDAAGGGLGIAHGPDVTGHCDGYIGTADAVTRNIAAIDARVPRYVMVMAADHVCQIDFRPMIEAHVASGAEMTVAAHVVPRTSGTEFGILSADASGRATAFVEKPADPPGMDADPAYALASMGIYVFNWPWLRARLLEDAADAGSGHDFGHDILPAAVRTGAVNVWRLTGQGADLRPYWRDVGTLDAYRVTQLDFAGAARPCAMPDSVLPQGNGAQARPFGAMMSGVDPWPKESVILPGGSVARGARVVRAIVAPGAHVPAGLVIGEDAREDARWFRCSAGGTVLITAAMLARREAHVVRPVFGAQRSHSMGAV</sequence>
<evidence type="ECO:0000259" key="10">
    <source>
        <dbReference type="Pfam" id="PF00483"/>
    </source>
</evidence>
<evidence type="ECO:0000313" key="13">
    <source>
        <dbReference type="Proteomes" id="UP000477083"/>
    </source>
</evidence>
<proteinExistence type="inferred from homology"/>
<evidence type="ECO:0000313" key="12">
    <source>
        <dbReference type="EMBL" id="MZQ89095.1"/>
    </source>
</evidence>